<dbReference type="InterPro" id="IPR019184">
    <property type="entry name" value="Uncharacterised_TM-17"/>
</dbReference>
<dbReference type="Ensembl" id="ENSCCET00000027178.1">
    <property type="protein sequence ID" value="ENSCCEP00000017670.1"/>
    <property type="gene ID" value="ENSCCEG00000016311.1"/>
</dbReference>
<protein>
    <submittedName>
        <fullName evidence="8">Uncharacterized protein</fullName>
    </submittedName>
</protein>
<keyword evidence="9" id="KW-1185">Reference proteome</keyword>
<dbReference type="AlphaFoldDB" id="A0A8C0ZFV1"/>
<dbReference type="Proteomes" id="UP000694410">
    <property type="component" value="Unplaced"/>
</dbReference>
<dbReference type="GO" id="GO:0035869">
    <property type="term" value="C:ciliary transition zone"/>
    <property type="evidence" value="ECO:0007669"/>
    <property type="project" value="TreeGrafter"/>
</dbReference>
<keyword evidence="3 7" id="KW-0812">Transmembrane</keyword>
<keyword evidence="5 7" id="KW-0472">Membrane</keyword>
<dbReference type="GO" id="GO:0016020">
    <property type="term" value="C:membrane"/>
    <property type="evidence" value="ECO:0007669"/>
    <property type="project" value="UniProtKB-SubCell"/>
</dbReference>
<dbReference type="PANTHER" id="PTHR13531:SF8">
    <property type="entry name" value="TRANSMEMBRANE PROTEIN 80"/>
    <property type="match status" value="1"/>
</dbReference>
<dbReference type="PANTHER" id="PTHR13531">
    <property type="entry name" value="GEO07735P1-RELATED-RELATED"/>
    <property type="match status" value="1"/>
</dbReference>
<proteinExistence type="predicted"/>
<evidence type="ECO:0000256" key="5">
    <source>
        <dbReference type="ARBA" id="ARBA00023136"/>
    </source>
</evidence>
<dbReference type="Pfam" id="PF09799">
    <property type="entry name" value="Transmemb_17"/>
    <property type="match status" value="1"/>
</dbReference>
<reference evidence="8" key="1">
    <citation type="submission" date="2025-08" db="UniProtKB">
        <authorList>
            <consortium name="Ensembl"/>
        </authorList>
    </citation>
    <scope>IDENTIFICATION</scope>
</reference>
<evidence type="ECO:0000256" key="3">
    <source>
        <dbReference type="ARBA" id="ARBA00022692"/>
    </source>
</evidence>
<name>A0A8C0ZFV1_CYACU</name>
<evidence type="ECO:0000256" key="6">
    <source>
        <dbReference type="ARBA" id="ARBA00023273"/>
    </source>
</evidence>
<comment type="subcellular location">
    <subcellularLocation>
        <location evidence="1">Cell projection</location>
        <location evidence="1">Cilium</location>
    </subcellularLocation>
    <subcellularLocation>
        <location evidence="2">Membrane</location>
        <topology evidence="2">Multi-pass membrane protein</topology>
    </subcellularLocation>
</comment>
<feature type="transmembrane region" description="Helical" evidence="7">
    <location>
        <begin position="25"/>
        <end position="47"/>
    </location>
</feature>
<evidence type="ECO:0000313" key="8">
    <source>
        <dbReference type="Ensembl" id="ENSCCEP00000017670.1"/>
    </source>
</evidence>
<evidence type="ECO:0000256" key="1">
    <source>
        <dbReference type="ARBA" id="ARBA00004138"/>
    </source>
</evidence>
<reference evidence="8" key="2">
    <citation type="submission" date="2025-09" db="UniProtKB">
        <authorList>
            <consortium name="Ensembl"/>
        </authorList>
    </citation>
    <scope>IDENTIFICATION</scope>
</reference>
<feature type="transmembrane region" description="Helical" evidence="7">
    <location>
        <begin position="59"/>
        <end position="79"/>
    </location>
</feature>
<sequence>MQESWKRLPQVDCCLLPSNSAQRWILLYVNGIYYIFYFLVTLAMIIYKSQVFSYPDDLLAPDLTVLFLMAILEVPRLYLGRSCYQSKWNVICKHESFGKGVCQLSRYLETPYTFPFTRDDTCKHQHIPFTKTEGWEVPPDLVQTLLKLLQVQFLKNPKHF</sequence>
<evidence type="ECO:0000256" key="7">
    <source>
        <dbReference type="SAM" id="Phobius"/>
    </source>
</evidence>
<accession>A0A8C0ZFV1</accession>
<dbReference type="GO" id="GO:1905515">
    <property type="term" value="P:non-motile cilium assembly"/>
    <property type="evidence" value="ECO:0007669"/>
    <property type="project" value="TreeGrafter"/>
</dbReference>
<evidence type="ECO:0000313" key="9">
    <source>
        <dbReference type="Proteomes" id="UP000694410"/>
    </source>
</evidence>
<keyword evidence="6" id="KW-0966">Cell projection</keyword>
<evidence type="ECO:0000256" key="4">
    <source>
        <dbReference type="ARBA" id="ARBA00022989"/>
    </source>
</evidence>
<keyword evidence="4 7" id="KW-1133">Transmembrane helix</keyword>
<organism evidence="8 9">
    <name type="scientific">Cyanistes caeruleus</name>
    <name type="common">Eurasian blue tit</name>
    <name type="synonym">Parus caeruleus</name>
    <dbReference type="NCBI Taxonomy" id="156563"/>
    <lineage>
        <taxon>Eukaryota</taxon>
        <taxon>Metazoa</taxon>
        <taxon>Chordata</taxon>
        <taxon>Craniata</taxon>
        <taxon>Vertebrata</taxon>
        <taxon>Euteleostomi</taxon>
        <taxon>Archelosauria</taxon>
        <taxon>Archosauria</taxon>
        <taxon>Dinosauria</taxon>
        <taxon>Saurischia</taxon>
        <taxon>Theropoda</taxon>
        <taxon>Coelurosauria</taxon>
        <taxon>Aves</taxon>
        <taxon>Neognathae</taxon>
        <taxon>Neoaves</taxon>
        <taxon>Telluraves</taxon>
        <taxon>Australaves</taxon>
        <taxon>Passeriformes</taxon>
        <taxon>Paridae</taxon>
        <taxon>Cyanistes</taxon>
    </lineage>
</organism>
<evidence type="ECO:0000256" key="2">
    <source>
        <dbReference type="ARBA" id="ARBA00004141"/>
    </source>
</evidence>